<reference evidence="5" key="1">
    <citation type="submission" date="2017-03" db="EMBL/GenBank/DDBJ databases">
        <title>Genomes of endolithic fungi from Antarctica.</title>
        <authorList>
            <person name="Coleine C."/>
            <person name="Masonjones S."/>
            <person name="Stajich J.E."/>
        </authorList>
    </citation>
    <scope>NUCLEOTIDE SEQUENCE [LARGE SCALE GENOMIC DNA]</scope>
    <source>
        <strain evidence="5">CCFEE 5527</strain>
    </source>
</reference>
<dbReference type="Proteomes" id="UP000192596">
    <property type="component" value="Unassembled WGS sequence"/>
</dbReference>
<dbReference type="Gene3D" id="4.10.860.20">
    <property type="entry name" value="Rabenosyn, Rab binding domain"/>
    <property type="match status" value="1"/>
</dbReference>
<dbReference type="STRING" id="1507870.A0A1V8T774"/>
<evidence type="ECO:0000256" key="2">
    <source>
        <dbReference type="SAM" id="MobiDB-lite"/>
    </source>
</evidence>
<organism evidence="4 5">
    <name type="scientific">Cryoendolithus antarcticus</name>
    <dbReference type="NCBI Taxonomy" id="1507870"/>
    <lineage>
        <taxon>Eukaryota</taxon>
        <taxon>Fungi</taxon>
        <taxon>Dikarya</taxon>
        <taxon>Ascomycota</taxon>
        <taxon>Pezizomycotina</taxon>
        <taxon>Dothideomycetes</taxon>
        <taxon>Dothideomycetidae</taxon>
        <taxon>Cladosporiales</taxon>
        <taxon>Cladosporiaceae</taxon>
        <taxon>Cryoendolithus</taxon>
    </lineage>
</organism>
<dbReference type="OrthoDB" id="166134at2759"/>
<feature type="compositionally biased region" description="Gly residues" evidence="2">
    <location>
        <begin position="7"/>
        <end position="17"/>
    </location>
</feature>
<evidence type="ECO:0000313" key="4">
    <source>
        <dbReference type="EMBL" id="OQO07088.1"/>
    </source>
</evidence>
<keyword evidence="5" id="KW-1185">Reference proteome</keyword>
<name>A0A1V8T774_9PEZI</name>
<feature type="compositionally biased region" description="Low complexity" evidence="2">
    <location>
        <begin position="34"/>
        <end position="46"/>
    </location>
</feature>
<sequence length="437" mass="47993">MAARRSLGGGRVLGSGKGLAPPPPEPFHPPVTGLLSPSESSVSLNSQASSTPASTDHEDLASRVALGEHGTTVAAATSRMVCPICNEEMMTLLQLNRHIDDNHANLEEEEQDEVKTWFKSQMTKAKKFQPLAVLNQKLRGLEVFESNDEQSLVSHVVTQSHGSGTTSPIPAAPGAMSAATTETQQNAEEIVTRKHWQKAKADFMREATTSPPDQRAYQNLLQFEHGIRLLLPRFQRLLLTLQDPEKPPSTAILADAAKVRKRLTDAFTQYDFAARRVRDLPTESPTQKRLQKAVHQQAAVFLHVHMLPLKSLPKVLRHATSSTKPVNGHPQSALSQVKFNDTLHRPGSSRGSSTSSLAVTALEAQEKELRERMIVLEEQKFMVETMIADANKRRQFDEVSALAGNVEDLSREIDQVQGELAQMDFAGLYAAGDSVVK</sequence>
<evidence type="ECO:0000256" key="1">
    <source>
        <dbReference type="SAM" id="Coils"/>
    </source>
</evidence>
<evidence type="ECO:0000259" key="3">
    <source>
        <dbReference type="PROSITE" id="PS00028"/>
    </source>
</evidence>
<protein>
    <recommendedName>
        <fullName evidence="3">C2H2-type domain-containing protein</fullName>
    </recommendedName>
</protein>
<proteinExistence type="predicted"/>
<feature type="region of interest" description="Disordered" evidence="2">
    <location>
        <begin position="1"/>
        <end position="58"/>
    </location>
</feature>
<comment type="caution">
    <text evidence="4">The sequence shown here is derived from an EMBL/GenBank/DDBJ whole genome shotgun (WGS) entry which is preliminary data.</text>
</comment>
<feature type="compositionally biased region" description="Pro residues" evidence="2">
    <location>
        <begin position="20"/>
        <end position="29"/>
    </location>
</feature>
<dbReference type="SUPFAM" id="SSF140125">
    <property type="entry name" value="Rabenosyn-5 Rab-binding domain-like"/>
    <property type="match status" value="1"/>
</dbReference>
<dbReference type="InterPro" id="IPR036531">
    <property type="entry name" value="Rbsn_Rab-bd_sf"/>
</dbReference>
<dbReference type="Pfam" id="PF11464">
    <property type="entry name" value="Rbsn"/>
    <property type="match status" value="1"/>
</dbReference>
<dbReference type="EMBL" id="NAJO01000015">
    <property type="protein sequence ID" value="OQO07088.1"/>
    <property type="molecule type" value="Genomic_DNA"/>
</dbReference>
<feature type="domain" description="C2H2-type" evidence="3">
    <location>
        <begin position="82"/>
        <end position="103"/>
    </location>
</feature>
<keyword evidence="1" id="KW-0175">Coiled coil</keyword>
<dbReference type="InParanoid" id="A0A1V8T774"/>
<dbReference type="InterPro" id="IPR013087">
    <property type="entry name" value="Znf_C2H2_type"/>
</dbReference>
<feature type="coiled-coil region" evidence="1">
    <location>
        <begin position="359"/>
        <end position="426"/>
    </location>
</feature>
<dbReference type="PROSITE" id="PS00028">
    <property type="entry name" value="ZINC_FINGER_C2H2_1"/>
    <property type="match status" value="1"/>
</dbReference>
<dbReference type="InterPro" id="IPR021565">
    <property type="entry name" value="Rbsn_Rab-bd"/>
</dbReference>
<accession>A0A1V8T774</accession>
<gene>
    <name evidence="4" type="ORF">B0A48_07655</name>
</gene>
<evidence type="ECO:0000313" key="5">
    <source>
        <dbReference type="Proteomes" id="UP000192596"/>
    </source>
</evidence>
<dbReference type="AlphaFoldDB" id="A0A1V8T774"/>